<keyword evidence="3" id="KW-0378">Hydrolase</keyword>
<name>A0A2P5AFI5_PARAD</name>
<dbReference type="SUPFAM" id="SSF54001">
    <property type="entry name" value="Cysteine proteinases"/>
    <property type="match status" value="1"/>
</dbReference>
<dbReference type="GO" id="GO:0008234">
    <property type="term" value="F:cysteine-type peptidase activity"/>
    <property type="evidence" value="ECO:0007669"/>
    <property type="project" value="InterPro"/>
</dbReference>
<dbReference type="AlphaFoldDB" id="A0A2P5AFI5"/>
<evidence type="ECO:0000259" key="5">
    <source>
        <dbReference type="Pfam" id="PF02902"/>
    </source>
</evidence>
<dbReference type="Gene3D" id="3.40.395.10">
    <property type="entry name" value="Adenoviral Proteinase, Chain A"/>
    <property type="match status" value="1"/>
</dbReference>
<dbReference type="InterPro" id="IPR038765">
    <property type="entry name" value="Papain-like_cys_pep_sf"/>
</dbReference>
<dbReference type="InterPro" id="IPR003653">
    <property type="entry name" value="Peptidase_C48_C"/>
</dbReference>
<feature type="domain" description="Ubiquitin-like protease family profile" evidence="5">
    <location>
        <begin position="137"/>
        <end position="256"/>
    </location>
</feature>
<feature type="compositionally biased region" description="Polar residues" evidence="4">
    <location>
        <begin position="46"/>
        <end position="55"/>
    </location>
</feature>
<reference evidence="7" key="1">
    <citation type="submission" date="2016-06" db="EMBL/GenBank/DDBJ databases">
        <title>Parallel loss of symbiosis genes in relatives of nitrogen-fixing non-legume Parasponia.</title>
        <authorList>
            <person name="Van Velzen R."/>
            <person name="Holmer R."/>
            <person name="Bu F."/>
            <person name="Rutten L."/>
            <person name="Van Zeijl A."/>
            <person name="Liu W."/>
            <person name="Santuari L."/>
            <person name="Cao Q."/>
            <person name="Sharma T."/>
            <person name="Shen D."/>
            <person name="Roswanjaya Y."/>
            <person name="Wardhani T."/>
            <person name="Kalhor M.S."/>
            <person name="Jansen J."/>
            <person name="Van den Hoogen J."/>
            <person name="Gungor B."/>
            <person name="Hartog M."/>
            <person name="Hontelez J."/>
            <person name="Verver J."/>
            <person name="Yang W.-C."/>
            <person name="Schijlen E."/>
            <person name="Repin R."/>
            <person name="Schilthuizen M."/>
            <person name="Schranz E."/>
            <person name="Heidstra R."/>
            <person name="Miyata K."/>
            <person name="Fedorova E."/>
            <person name="Kohlen W."/>
            <person name="Bisseling T."/>
            <person name="Smit S."/>
            <person name="Geurts R."/>
        </authorList>
    </citation>
    <scope>NUCLEOTIDE SEQUENCE [LARGE SCALE GENOMIC DNA]</scope>
    <source>
        <strain evidence="7">cv. WU1-14</strain>
    </source>
</reference>
<feature type="region of interest" description="Disordered" evidence="4">
    <location>
        <begin position="46"/>
        <end position="71"/>
    </location>
</feature>
<evidence type="ECO:0000256" key="2">
    <source>
        <dbReference type="ARBA" id="ARBA00022670"/>
    </source>
</evidence>
<gene>
    <name evidence="6" type="ORF">PanWU01x14_337620</name>
</gene>
<accession>A0A2P5AFI5</accession>
<protein>
    <submittedName>
        <fullName evidence="6">Ulp1 protease family, C-terminal catalytic domain containing protein</fullName>
    </submittedName>
</protein>
<evidence type="ECO:0000256" key="1">
    <source>
        <dbReference type="ARBA" id="ARBA00005234"/>
    </source>
</evidence>
<comment type="caution">
    <text evidence="6">The sequence shown here is derived from an EMBL/GenBank/DDBJ whole genome shotgun (WGS) entry which is preliminary data.</text>
</comment>
<keyword evidence="2 6" id="KW-0645">Protease</keyword>
<dbReference type="GO" id="GO:0006508">
    <property type="term" value="P:proteolysis"/>
    <property type="evidence" value="ECO:0007669"/>
    <property type="project" value="UniProtKB-KW"/>
</dbReference>
<dbReference type="Proteomes" id="UP000237105">
    <property type="component" value="Unassembled WGS sequence"/>
</dbReference>
<evidence type="ECO:0000313" key="6">
    <source>
        <dbReference type="EMBL" id="PON35284.1"/>
    </source>
</evidence>
<keyword evidence="7" id="KW-1185">Reference proteome</keyword>
<comment type="similarity">
    <text evidence="1">Belongs to the peptidase C48 family.</text>
</comment>
<evidence type="ECO:0000313" key="7">
    <source>
        <dbReference type="Proteomes" id="UP000237105"/>
    </source>
</evidence>
<organism evidence="6 7">
    <name type="scientific">Parasponia andersonii</name>
    <name type="common">Sponia andersonii</name>
    <dbReference type="NCBI Taxonomy" id="3476"/>
    <lineage>
        <taxon>Eukaryota</taxon>
        <taxon>Viridiplantae</taxon>
        <taxon>Streptophyta</taxon>
        <taxon>Embryophyta</taxon>
        <taxon>Tracheophyta</taxon>
        <taxon>Spermatophyta</taxon>
        <taxon>Magnoliopsida</taxon>
        <taxon>eudicotyledons</taxon>
        <taxon>Gunneridae</taxon>
        <taxon>Pentapetalae</taxon>
        <taxon>rosids</taxon>
        <taxon>fabids</taxon>
        <taxon>Rosales</taxon>
        <taxon>Cannabaceae</taxon>
        <taxon>Parasponia</taxon>
    </lineage>
</organism>
<proteinExistence type="inferred from homology"/>
<dbReference type="EMBL" id="JXTB01000618">
    <property type="protein sequence ID" value="PON35284.1"/>
    <property type="molecule type" value="Genomic_DNA"/>
</dbReference>
<sequence length="301" mass="34823">MSRGHVTFPSFFSHPFPSSLPAAASALPSFSPFFLVNKEFNDINRYQTGKNKSSQPQPPQTQEKVHPQRNKAESVTQTQFKFVDGAPASIKLQLNTIQGVDEVVVVNVPFDEEVFGEAFCLPVFKEDIIEFCIQQKIRAMPITLYMRYLHHLVTQYGYQARYMFMDPSAVATKGGPREDRAISLVTRMLSMENEHQFLITPWNHGDHWILLIIYPLKDYAWALDPLGLALREEIDLTMIERLGRHLLRRFISAVNRPSTAPYKCLCSQVLSRHLEPRRFCGRRERPFKALIRRLEKNFLLQ</sequence>
<dbReference type="Pfam" id="PF02902">
    <property type="entry name" value="Peptidase_C48"/>
    <property type="match status" value="1"/>
</dbReference>
<evidence type="ECO:0000256" key="4">
    <source>
        <dbReference type="SAM" id="MobiDB-lite"/>
    </source>
</evidence>
<dbReference type="STRING" id="3476.A0A2P5AFI5"/>
<evidence type="ECO:0000256" key="3">
    <source>
        <dbReference type="ARBA" id="ARBA00022801"/>
    </source>
</evidence>